<sequence>MSGVLCDEDAEVRVGVVVRPLRGHWRPAKSSRQQQFDVTSSEESYSLDHSVWKTASNANDEANMQFISRMVYSNQNINGIGSRFDNQNKLPRKFPPTLKNGESSIKTNDLVEPCPVTCTCHTMLSVCFIAFDYVEERGHSCLQGSTTESPPLRRIDLPPDLIPNNELASVVKRSKEKEITQNVYCNELGTKKLEASQNTHKLEEKSKIHQGSTKPSSSPSNISSKSLTLSSSSAKQDSGDEIRAVSKPLPKLLSSKQEITASKISSLNYSNRLKNDCKEKALQFNNDEVKTKMLPQNSTHDRGNYLKEDERAKVKFDFKDTNRNPLTPASYSCHELSSTVTDERKARSVPDKCKVDLSSVKNKSKRLSSAVSKSRLKTVTYKEEPFMSEFKSWLLLLIFVSVVLFYRSTLSSS</sequence>
<evidence type="ECO:0000313" key="3">
    <source>
        <dbReference type="Proteomes" id="UP000053766"/>
    </source>
</evidence>
<name>A0A0D8Y8C2_DICVI</name>
<feature type="compositionally biased region" description="Basic and acidic residues" evidence="1">
    <location>
        <begin position="197"/>
        <end position="207"/>
    </location>
</feature>
<dbReference type="AlphaFoldDB" id="A0A0D8Y8C2"/>
<accession>A0A0D8Y8C2</accession>
<evidence type="ECO:0000313" key="2">
    <source>
        <dbReference type="EMBL" id="KJH52214.1"/>
    </source>
</evidence>
<keyword evidence="3" id="KW-1185">Reference proteome</keyword>
<dbReference type="Proteomes" id="UP000053766">
    <property type="component" value="Unassembled WGS sequence"/>
</dbReference>
<reference evidence="3" key="2">
    <citation type="journal article" date="2016" name="Sci. Rep.">
        <title>Dictyocaulus viviparus genome, variome and transcriptome elucidate lungworm biology and support future intervention.</title>
        <authorList>
            <person name="McNulty S.N."/>
            <person name="Strube C."/>
            <person name="Rosa B.A."/>
            <person name="Martin J.C."/>
            <person name="Tyagi R."/>
            <person name="Choi Y.J."/>
            <person name="Wang Q."/>
            <person name="Hallsworth Pepin K."/>
            <person name="Zhang X."/>
            <person name="Ozersky P."/>
            <person name="Wilson R.K."/>
            <person name="Sternberg P.W."/>
            <person name="Gasser R.B."/>
            <person name="Mitreva M."/>
        </authorList>
    </citation>
    <scope>NUCLEOTIDE SEQUENCE [LARGE SCALE GENOMIC DNA]</scope>
    <source>
        <strain evidence="3">HannoverDv2000</strain>
    </source>
</reference>
<protein>
    <submittedName>
        <fullName evidence="2">Uncharacterized protein</fullName>
    </submittedName>
</protein>
<dbReference type="OrthoDB" id="5877331at2759"/>
<gene>
    <name evidence="2" type="ORF">DICVIV_01542</name>
</gene>
<reference evidence="2 3" key="1">
    <citation type="submission" date="2013-11" db="EMBL/GenBank/DDBJ databases">
        <title>Draft genome of the bovine lungworm Dictyocaulus viviparus.</title>
        <authorList>
            <person name="Mitreva M."/>
        </authorList>
    </citation>
    <scope>NUCLEOTIDE SEQUENCE [LARGE SCALE GENOMIC DNA]</scope>
    <source>
        <strain evidence="2 3">HannoverDv2000</strain>
    </source>
</reference>
<dbReference type="EMBL" id="KN716168">
    <property type="protein sequence ID" value="KJH52214.1"/>
    <property type="molecule type" value="Genomic_DNA"/>
</dbReference>
<feature type="compositionally biased region" description="Low complexity" evidence="1">
    <location>
        <begin position="212"/>
        <end position="233"/>
    </location>
</feature>
<evidence type="ECO:0000256" key="1">
    <source>
        <dbReference type="SAM" id="MobiDB-lite"/>
    </source>
</evidence>
<proteinExistence type="predicted"/>
<feature type="region of interest" description="Disordered" evidence="1">
    <location>
        <begin position="197"/>
        <end position="241"/>
    </location>
</feature>
<organism evidence="2 3">
    <name type="scientific">Dictyocaulus viviparus</name>
    <name type="common">Bovine lungworm</name>
    <dbReference type="NCBI Taxonomy" id="29172"/>
    <lineage>
        <taxon>Eukaryota</taxon>
        <taxon>Metazoa</taxon>
        <taxon>Ecdysozoa</taxon>
        <taxon>Nematoda</taxon>
        <taxon>Chromadorea</taxon>
        <taxon>Rhabditida</taxon>
        <taxon>Rhabditina</taxon>
        <taxon>Rhabditomorpha</taxon>
        <taxon>Strongyloidea</taxon>
        <taxon>Metastrongylidae</taxon>
        <taxon>Dictyocaulus</taxon>
    </lineage>
</organism>